<organism evidence="2">
    <name type="scientific">Candidatus Aramenus sulfurataquae</name>
    <dbReference type="NCBI Taxonomy" id="1326980"/>
    <lineage>
        <taxon>Archaea</taxon>
        <taxon>Thermoproteota</taxon>
        <taxon>Thermoprotei</taxon>
        <taxon>Sulfolobales</taxon>
        <taxon>Sulfolobaceae</taxon>
        <taxon>Candidatus Aramenus</taxon>
    </lineage>
</organism>
<dbReference type="GO" id="GO:0016787">
    <property type="term" value="F:hydrolase activity"/>
    <property type="evidence" value="ECO:0007669"/>
    <property type="project" value="UniProtKB-KW"/>
</dbReference>
<dbReference type="GO" id="GO:0003697">
    <property type="term" value="F:single-stranded DNA binding"/>
    <property type="evidence" value="ECO:0007669"/>
    <property type="project" value="InterPro"/>
</dbReference>
<evidence type="ECO:0000313" key="2">
    <source>
        <dbReference type="EMBL" id="MCL7342991.1"/>
    </source>
</evidence>
<dbReference type="PANTHER" id="PTHR43194:SF2">
    <property type="entry name" value="PEROXISOMAL MEMBRANE PROTEIN LPX1"/>
    <property type="match status" value="1"/>
</dbReference>
<gene>
    <name evidence="2" type="ORF">TQ35_000160</name>
</gene>
<dbReference type="InterPro" id="IPR029058">
    <property type="entry name" value="AB_hydrolase_fold"/>
</dbReference>
<sequence length="252" mass="28943">MPFAILDDVKLYYEAYGEGKPIVFVHHLAGSYKSWKFISYQFAKDYKVIVYDLRGHGRSSVLPLPYLIEDHSRDLKGLLEYLEVRDPIVVGHSIGTLIALDFSLKNSPEKLVLIGALYKAPDQEPYRRYVSIATNFGMEALANYRRMQKEFSPTLTENPQAWNSLLEVYRENTPLGYKMAVEGLLSARDYGEDLQRIDVPTLIVYGSNDGLIKNLNVMQKIPKHVTKTIEGYGHFLNFEEPQWLTKVITEFL</sequence>
<keyword evidence="2" id="KW-0378">Hydrolase</keyword>
<reference evidence="2" key="1">
    <citation type="submission" date="2022-05" db="EMBL/GenBank/DDBJ databases">
        <title>Metagenome Sequencing of an Archaeal-Dominated Microbial Community from a Hot Spring at the Los Azufres Geothermal Field, Mexico.</title>
        <authorList>
            <person name="Marin-Paredes R."/>
            <person name="Martinez-Romero E."/>
            <person name="Servin-Garciduenas L.E."/>
        </authorList>
    </citation>
    <scope>NUCLEOTIDE SEQUENCE</scope>
    <source>
        <strain evidence="2">AZ1-454</strain>
    </source>
</reference>
<dbReference type="SUPFAM" id="SSF53474">
    <property type="entry name" value="alpha/beta-Hydrolases"/>
    <property type="match status" value="1"/>
</dbReference>
<dbReference type="AlphaFoldDB" id="A0AAE3FIH1"/>
<comment type="caution">
    <text evidence="2">The sequence shown here is derived from an EMBL/GenBank/DDBJ whole genome shotgun (WGS) entry which is preliminary data.</text>
</comment>
<name>A0AAE3FIH1_9CREN</name>
<dbReference type="PRINTS" id="PR00111">
    <property type="entry name" value="ABHYDROLASE"/>
</dbReference>
<dbReference type="InterPro" id="IPR000424">
    <property type="entry name" value="Primosome_PriB/ssb"/>
</dbReference>
<dbReference type="PROSITE" id="PS50935">
    <property type="entry name" value="SSB"/>
    <property type="match status" value="1"/>
</dbReference>
<dbReference type="Gene3D" id="3.40.50.1820">
    <property type="entry name" value="alpha/beta hydrolase"/>
    <property type="match status" value="1"/>
</dbReference>
<dbReference type="InterPro" id="IPR050228">
    <property type="entry name" value="Carboxylesterase_BioH"/>
</dbReference>
<dbReference type="EMBL" id="JZWS02000001">
    <property type="protein sequence ID" value="MCL7342991.1"/>
    <property type="molecule type" value="Genomic_DNA"/>
</dbReference>
<accession>A0AAE3FIH1</accession>
<protein>
    <submittedName>
        <fullName evidence="2">Alpha/beta hydrolase</fullName>
    </submittedName>
</protein>
<dbReference type="Pfam" id="PF00561">
    <property type="entry name" value="Abhydrolase_1"/>
    <property type="match status" value="1"/>
</dbReference>
<proteinExistence type="predicted"/>
<dbReference type="InterPro" id="IPR000073">
    <property type="entry name" value="AB_hydrolase_1"/>
</dbReference>
<evidence type="ECO:0000259" key="1">
    <source>
        <dbReference type="Pfam" id="PF00561"/>
    </source>
</evidence>
<dbReference type="PANTHER" id="PTHR43194">
    <property type="entry name" value="HYDROLASE ALPHA/BETA FOLD FAMILY"/>
    <property type="match status" value="1"/>
</dbReference>
<feature type="domain" description="AB hydrolase-1" evidence="1">
    <location>
        <begin position="20"/>
        <end position="241"/>
    </location>
</feature>